<evidence type="ECO:0000256" key="2">
    <source>
        <dbReference type="ARBA" id="ARBA00022737"/>
    </source>
</evidence>
<reference evidence="4" key="1">
    <citation type="submission" date="2023-03" db="EMBL/GenBank/DDBJ databases">
        <authorList>
            <person name="Steffen K."/>
            <person name="Cardenas P."/>
        </authorList>
    </citation>
    <scope>NUCLEOTIDE SEQUENCE</scope>
</reference>
<protein>
    <submittedName>
        <fullName evidence="4">Dynein assembly factor with WDR repeat domains 1</fullName>
    </submittedName>
</protein>
<name>A0AA35S2B8_GEOBA</name>
<dbReference type="PROSITE" id="PS50294">
    <property type="entry name" value="WD_REPEATS_REGION"/>
    <property type="match status" value="1"/>
</dbReference>
<dbReference type="PANTHER" id="PTHR19848:SF8">
    <property type="entry name" value="F-BOX AND WD REPEAT DOMAIN CONTAINING 7"/>
    <property type="match status" value="1"/>
</dbReference>
<dbReference type="AlphaFoldDB" id="A0AA35S2B8"/>
<accession>A0AA35S2B8</accession>
<dbReference type="PANTHER" id="PTHR19848">
    <property type="entry name" value="WD40 REPEAT PROTEIN"/>
    <property type="match status" value="1"/>
</dbReference>
<dbReference type="EMBL" id="CASHTH010001882">
    <property type="protein sequence ID" value="CAI8021322.1"/>
    <property type="molecule type" value="Genomic_DNA"/>
</dbReference>
<dbReference type="Proteomes" id="UP001174909">
    <property type="component" value="Unassembled WGS sequence"/>
</dbReference>
<evidence type="ECO:0000256" key="3">
    <source>
        <dbReference type="PROSITE-ProRule" id="PRU00221"/>
    </source>
</evidence>
<sequence>MNVYQYGAESGAQRPLFGDFVTTRHAILPAGTACVFNTTTLNCVHRLQGHQGEISKVSFNAQGSRILTASGDKTAKLWDSATGLCLQVLYTTRTNKSCLLTCWYCSSVGKSTLRGLQSVFLLCSRLVCFAFPRDLVDVCNHTQ</sequence>
<dbReference type="SUPFAM" id="SSF50978">
    <property type="entry name" value="WD40 repeat-like"/>
    <property type="match status" value="1"/>
</dbReference>
<keyword evidence="1 3" id="KW-0853">WD repeat</keyword>
<keyword evidence="2" id="KW-0677">Repeat</keyword>
<dbReference type="Gene3D" id="2.130.10.10">
    <property type="entry name" value="YVTN repeat-like/Quinoprotein amine dehydrogenase"/>
    <property type="match status" value="1"/>
</dbReference>
<feature type="repeat" description="WD" evidence="3">
    <location>
        <begin position="47"/>
        <end position="88"/>
    </location>
</feature>
<evidence type="ECO:0000313" key="4">
    <source>
        <dbReference type="EMBL" id="CAI8021322.1"/>
    </source>
</evidence>
<dbReference type="InterPro" id="IPR036322">
    <property type="entry name" value="WD40_repeat_dom_sf"/>
</dbReference>
<dbReference type="InterPro" id="IPR001680">
    <property type="entry name" value="WD40_rpt"/>
</dbReference>
<gene>
    <name evidence="4" type="ORF">GBAR_LOCUS12653</name>
</gene>
<organism evidence="4 5">
    <name type="scientific">Geodia barretti</name>
    <name type="common">Barrett's horny sponge</name>
    <dbReference type="NCBI Taxonomy" id="519541"/>
    <lineage>
        <taxon>Eukaryota</taxon>
        <taxon>Metazoa</taxon>
        <taxon>Porifera</taxon>
        <taxon>Demospongiae</taxon>
        <taxon>Heteroscleromorpha</taxon>
        <taxon>Tetractinellida</taxon>
        <taxon>Astrophorina</taxon>
        <taxon>Geodiidae</taxon>
        <taxon>Geodia</taxon>
    </lineage>
</organism>
<dbReference type="PROSITE" id="PS50082">
    <property type="entry name" value="WD_REPEATS_2"/>
    <property type="match status" value="1"/>
</dbReference>
<evidence type="ECO:0000256" key="1">
    <source>
        <dbReference type="ARBA" id="ARBA00022574"/>
    </source>
</evidence>
<evidence type="ECO:0000313" key="5">
    <source>
        <dbReference type="Proteomes" id="UP001174909"/>
    </source>
</evidence>
<dbReference type="SMART" id="SM00320">
    <property type="entry name" value="WD40"/>
    <property type="match status" value="1"/>
</dbReference>
<proteinExistence type="predicted"/>
<dbReference type="InterPro" id="IPR015943">
    <property type="entry name" value="WD40/YVTN_repeat-like_dom_sf"/>
</dbReference>
<comment type="caution">
    <text evidence="4">The sequence shown here is derived from an EMBL/GenBank/DDBJ whole genome shotgun (WGS) entry which is preliminary data.</text>
</comment>
<dbReference type="Pfam" id="PF00400">
    <property type="entry name" value="WD40"/>
    <property type="match status" value="1"/>
</dbReference>
<keyword evidence="5" id="KW-1185">Reference proteome</keyword>